<dbReference type="Proteomes" id="UP001066276">
    <property type="component" value="Chromosome 2_1"/>
</dbReference>
<dbReference type="EMBL" id="JANPWB010000003">
    <property type="protein sequence ID" value="KAJ1197795.1"/>
    <property type="molecule type" value="Genomic_DNA"/>
</dbReference>
<evidence type="ECO:0000313" key="3">
    <source>
        <dbReference type="Proteomes" id="UP001066276"/>
    </source>
</evidence>
<dbReference type="AlphaFoldDB" id="A0AAV7V8D0"/>
<reference evidence="2" key="1">
    <citation type="journal article" date="2022" name="bioRxiv">
        <title>Sequencing and chromosome-scale assembly of the giantPleurodeles waltlgenome.</title>
        <authorList>
            <person name="Brown T."/>
            <person name="Elewa A."/>
            <person name="Iarovenko S."/>
            <person name="Subramanian E."/>
            <person name="Araus A.J."/>
            <person name="Petzold A."/>
            <person name="Susuki M."/>
            <person name="Suzuki K.-i.T."/>
            <person name="Hayashi T."/>
            <person name="Toyoda A."/>
            <person name="Oliveira C."/>
            <person name="Osipova E."/>
            <person name="Leigh N.D."/>
            <person name="Simon A."/>
            <person name="Yun M.H."/>
        </authorList>
    </citation>
    <scope>NUCLEOTIDE SEQUENCE</scope>
    <source>
        <strain evidence="2">20211129_DDA</strain>
        <tissue evidence="2">Liver</tissue>
    </source>
</reference>
<protein>
    <submittedName>
        <fullName evidence="2">Uncharacterized protein</fullName>
    </submittedName>
</protein>
<gene>
    <name evidence="2" type="ORF">NDU88_001643</name>
</gene>
<proteinExistence type="predicted"/>
<accession>A0AAV7V8D0</accession>
<sequence>MITQGPEGDPEAGRAHGAAYHRRQARGTAARSRRQAGTGGARGGAKESPEDTPGLRLMAGSASPRGAGAATGTMAPTRPQ</sequence>
<evidence type="ECO:0000256" key="1">
    <source>
        <dbReference type="SAM" id="MobiDB-lite"/>
    </source>
</evidence>
<comment type="caution">
    <text evidence="2">The sequence shown here is derived from an EMBL/GenBank/DDBJ whole genome shotgun (WGS) entry which is preliminary data.</text>
</comment>
<evidence type="ECO:0000313" key="2">
    <source>
        <dbReference type="EMBL" id="KAJ1197795.1"/>
    </source>
</evidence>
<name>A0AAV7V8D0_PLEWA</name>
<keyword evidence="3" id="KW-1185">Reference proteome</keyword>
<organism evidence="2 3">
    <name type="scientific">Pleurodeles waltl</name>
    <name type="common">Iberian ribbed newt</name>
    <dbReference type="NCBI Taxonomy" id="8319"/>
    <lineage>
        <taxon>Eukaryota</taxon>
        <taxon>Metazoa</taxon>
        <taxon>Chordata</taxon>
        <taxon>Craniata</taxon>
        <taxon>Vertebrata</taxon>
        <taxon>Euteleostomi</taxon>
        <taxon>Amphibia</taxon>
        <taxon>Batrachia</taxon>
        <taxon>Caudata</taxon>
        <taxon>Salamandroidea</taxon>
        <taxon>Salamandridae</taxon>
        <taxon>Pleurodelinae</taxon>
        <taxon>Pleurodeles</taxon>
    </lineage>
</organism>
<feature type="compositionally biased region" description="Low complexity" evidence="1">
    <location>
        <begin position="59"/>
        <end position="80"/>
    </location>
</feature>
<feature type="region of interest" description="Disordered" evidence="1">
    <location>
        <begin position="1"/>
        <end position="80"/>
    </location>
</feature>